<proteinExistence type="inferred from homology"/>
<feature type="binding site" evidence="32">
    <location>
        <begin position="50"/>
        <end position="57"/>
    </location>
    <ligand>
        <name>ATP</name>
        <dbReference type="ChEBI" id="CHEBI:30616"/>
    </ligand>
</feature>
<dbReference type="GO" id="GO:0005524">
    <property type="term" value="F:ATP binding"/>
    <property type="evidence" value="ECO:0007669"/>
    <property type="project" value="UniProtKB-UniRule"/>
</dbReference>
<sequence length="1125" mass="126874">MTVRTLTLKQLLSKLLKHDFKPHIFIVAEEAYRNVQGQVEPMNQSLVVSGESGAGKTWTSRCLMKYYATVAASSQKCQHTVEKIERRVLDSNPLMEAFGNACTLRNNNSSRFGKYIQLQLNSSQLLVGASVQTYLLEKTRVAFQAPNERNFHIFYQIMKGATEKQRLAWMLPLDQAFAWLPHADKNLEEDCLQETVVAMVNLGIDEEKRAEIFKILAGLLQLGNVDFSPASEESQPCDLEENSKGFLQKTAVLLQVPVEELQMYLVVRTLRAGKQNVLKPCSQTECTIRRDCLAKVIYAQLFEWLVTFINNSMCADSSMWCNFIGLLDVYGFECFLLNNLEQLCINYANEKLQQHFVAHYLKAQQEEYVSEGLQWSFIRYQDNQACLDLIEGSPTSIFSLLNEECRLNRTSDAKQFRVRLEKELSGNANISWEKFSKEPHFMVAHYAGKVSYRIEGFMEKNKDPVPPELIHVLQKSQNAILHGLFNESDHEGSGGSRGHNKVVTVVSKFKNSLENLMKILYSTTPHYTRCIKPNPDCRPLTFQKEEVITQLEACGIVETINISAAGFPIRIPYGSFLQRYGLITNTLLKTDDGPEISDQSVLRSAVEDVLNVVLKKHTPSSTLSPGDINNMVHCGRTKVFLTNALLEVLEDHRVRVRSKKAFCIQCAWRRYQCHCRNIRTQAATRIQAGVRSWLVREEVRKLHKAAAVIQHKWRHWRAHMDALAESELDNAEDLLEEEAYVRPKLNTLLKERGSVQLSSIPEPVVVRGWPIGLAVASAPTITVSMTASGFQRVMSMMACLKIPFRQGEYKVKTNQFEQGVASIRAQPRSGDHFRCKVRGSRDEVTVSFHTCLSVRSALAGRVSSSIAAAPVTPAVRSALYPSRTFTRSIWMMSSNSGSRPRLLISKGLLPSVSCGCGSLHTEGDKAFAEFLTDEIKEEKKIQKSKNLPKMSGGWELQLNGTEAKLVRSISGEKVTVAFNVNSSIPPQLEDEPEQGQKGQETEPDVVSTPNFVVEVTKQGASNSLVFDCHFPEDETSHGEGEEESDIFAIREVSFQLEGEEDWKENSYTLNTDSLDWALYDHLMDFLSDRGVDNAFADELIELSTALEHQEYIKFLEGLSSFVNCK</sequence>
<dbReference type="Gene3D" id="1.20.120.720">
    <property type="entry name" value="Myosin VI head, motor domain, U50 subdomain"/>
    <property type="match status" value="1"/>
</dbReference>
<dbReference type="Gene3D" id="3.10.280.10">
    <property type="entry name" value="Mitochondrial glycoprotein"/>
    <property type="match status" value="1"/>
</dbReference>
<dbReference type="GO" id="GO:0006974">
    <property type="term" value="P:DNA damage response"/>
    <property type="evidence" value="ECO:0007669"/>
    <property type="project" value="UniProtKB-KW"/>
</dbReference>
<evidence type="ECO:0000256" key="25">
    <source>
        <dbReference type="ARBA" id="ARBA00023130"/>
    </source>
</evidence>
<dbReference type="PROSITE" id="PS51456">
    <property type="entry name" value="MYOSIN_MOTOR"/>
    <property type="match status" value="1"/>
</dbReference>
<evidence type="ECO:0000256" key="26">
    <source>
        <dbReference type="ARBA" id="ARBA00023136"/>
    </source>
</evidence>
<keyword evidence="17 32" id="KW-0067">ATP-binding</keyword>
<keyword evidence="16" id="KW-0227">DNA damage</keyword>
<keyword evidence="25" id="KW-1064">Adaptive immunity</keyword>
<dbReference type="Gene3D" id="1.20.5.190">
    <property type="match status" value="1"/>
</dbReference>
<gene>
    <name evidence="35" type="ORF">E1301_Tti016200</name>
</gene>
<dbReference type="EMBL" id="SOYY01000009">
    <property type="protein sequence ID" value="KAA0716892.1"/>
    <property type="molecule type" value="Genomic_DNA"/>
</dbReference>
<dbReference type="PROSITE" id="PS50096">
    <property type="entry name" value="IQ"/>
    <property type="match status" value="1"/>
</dbReference>
<dbReference type="AlphaFoldDB" id="A0A5A9P556"/>
<keyword evidence="18" id="KW-0391">Immunity</keyword>
<keyword evidence="9" id="KW-0963">Cytoplasm</keyword>
<dbReference type="Pfam" id="PF02330">
    <property type="entry name" value="MAM33"/>
    <property type="match status" value="1"/>
</dbReference>
<dbReference type="InterPro" id="IPR003428">
    <property type="entry name" value="MAM33"/>
</dbReference>
<dbReference type="InterPro" id="IPR001609">
    <property type="entry name" value="Myosin_head_motor_dom-like"/>
</dbReference>
<evidence type="ECO:0000256" key="10">
    <source>
        <dbReference type="ARBA" id="ARBA00022525"/>
    </source>
</evidence>
<dbReference type="Gene3D" id="1.20.58.530">
    <property type="match status" value="1"/>
</dbReference>
<dbReference type="PANTHER" id="PTHR13140">
    <property type="entry name" value="MYOSIN"/>
    <property type="match status" value="1"/>
</dbReference>
<evidence type="ECO:0000256" key="20">
    <source>
        <dbReference type="ARBA" id="ARBA00022946"/>
    </source>
</evidence>
<evidence type="ECO:0000256" key="28">
    <source>
        <dbReference type="ARBA" id="ARBA00023175"/>
    </source>
</evidence>
<dbReference type="GO" id="GO:0016459">
    <property type="term" value="C:myosin complex"/>
    <property type="evidence" value="ECO:0007669"/>
    <property type="project" value="UniProtKB-KW"/>
</dbReference>
<feature type="region of interest" description="Actin-binding" evidence="32">
    <location>
        <begin position="513"/>
        <end position="535"/>
    </location>
</feature>
<evidence type="ECO:0000256" key="21">
    <source>
        <dbReference type="ARBA" id="ARBA00022990"/>
    </source>
</evidence>
<evidence type="ECO:0000256" key="27">
    <source>
        <dbReference type="ARBA" id="ARBA00023163"/>
    </source>
</evidence>
<evidence type="ECO:0000256" key="3">
    <source>
        <dbReference type="ARBA" id="ARBA00004496"/>
    </source>
</evidence>
<name>A0A5A9P556_9TELE</name>
<keyword evidence="27" id="KW-0804">Transcription</keyword>
<dbReference type="GO" id="GO:0006397">
    <property type="term" value="P:mRNA processing"/>
    <property type="evidence" value="ECO:0007669"/>
    <property type="project" value="UniProtKB-KW"/>
</dbReference>
<evidence type="ECO:0000256" key="2">
    <source>
        <dbReference type="ARBA" id="ARBA00004305"/>
    </source>
</evidence>
<feature type="domain" description="Myosin motor" evidence="34">
    <location>
        <begin position="1"/>
        <end position="654"/>
    </location>
</feature>
<keyword evidence="21" id="KW-0007">Acetylation</keyword>
<evidence type="ECO:0000256" key="29">
    <source>
        <dbReference type="ARBA" id="ARBA00023187"/>
    </source>
</evidence>
<dbReference type="GO" id="GO:0005730">
    <property type="term" value="C:nucleolus"/>
    <property type="evidence" value="ECO:0007669"/>
    <property type="project" value="UniProtKB-SubCell"/>
</dbReference>
<evidence type="ECO:0000256" key="22">
    <source>
        <dbReference type="ARBA" id="ARBA00023015"/>
    </source>
</evidence>
<dbReference type="SMART" id="SM00242">
    <property type="entry name" value="MYSc"/>
    <property type="match status" value="1"/>
</dbReference>
<evidence type="ECO:0000256" key="14">
    <source>
        <dbReference type="ARBA" id="ARBA00022703"/>
    </source>
</evidence>
<keyword evidence="28 32" id="KW-0505">Motor protein</keyword>
<dbReference type="GO" id="GO:0045087">
    <property type="term" value="P:innate immune response"/>
    <property type="evidence" value="ECO:0007669"/>
    <property type="project" value="UniProtKB-KW"/>
</dbReference>
<organism evidence="35 36">
    <name type="scientific">Triplophysa tibetana</name>
    <dbReference type="NCBI Taxonomy" id="1572043"/>
    <lineage>
        <taxon>Eukaryota</taxon>
        <taxon>Metazoa</taxon>
        <taxon>Chordata</taxon>
        <taxon>Craniata</taxon>
        <taxon>Vertebrata</taxon>
        <taxon>Euteleostomi</taxon>
        <taxon>Actinopterygii</taxon>
        <taxon>Neopterygii</taxon>
        <taxon>Teleostei</taxon>
        <taxon>Ostariophysi</taxon>
        <taxon>Cypriniformes</taxon>
        <taxon>Nemacheilidae</taxon>
        <taxon>Triplophysa</taxon>
    </lineage>
</organism>
<evidence type="ECO:0000256" key="24">
    <source>
        <dbReference type="ARBA" id="ARBA00023128"/>
    </source>
</evidence>
<dbReference type="Proteomes" id="UP000324632">
    <property type="component" value="Chromosome 9"/>
</dbReference>
<comment type="caution">
    <text evidence="35">The sequence shown here is derived from an EMBL/GenBank/DDBJ whole genome shotgun (WGS) entry which is preliminary data.</text>
</comment>
<evidence type="ECO:0000256" key="18">
    <source>
        <dbReference type="ARBA" id="ARBA00022859"/>
    </source>
</evidence>
<dbReference type="GO" id="GO:0006958">
    <property type="term" value="P:complement activation, classical pathway"/>
    <property type="evidence" value="ECO:0007669"/>
    <property type="project" value="UniProtKB-KW"/>
</dbReference>
<dbReference type="GO" id="GO:0008380">
    <property type="term" value="P:RNA splicing"/>
    <property type="evidence" value="ECO:0007669"/>
    <property type="project" value="UniProtKB-KW"/>
</dbReference>
<evidence type="ECO:0000256" key="30">
    <source>
        <dbReference type="ARBA" id="ARBA00023203"/>
    </source>
</evidence>
<dbReference type="GO" id="GO:0007015">
    <property type="term" value="P:actin filament organization"/>
    <property type="evidence" value="ECO:0007669"/>
    <property type="project" value="TreeGrafter"/>
</dbReference>
<keyword evidence="15 32" id="KW-0547">Nucleotide-binding</keyword>
<keyword evidence="36" id="KW-1185">Reference proteome</keyword>
<dbReference type="GO" id="GO:0005576">
    <property type="term" value="C:extracellular region"/>
    <property type="evidence" value="ECO:0007669"/>
    <property type="project" value="UniProtKB-SubCell"/>
</dbReference>
<evidence type="ECO:0000256" key="13">
    <source>
        <dbReference type="ARBA" id="ARBA00022664"/>
    </source>
</evidence>
<evidence type="ECO:0000256" key="12">
    <source>
        <dbReference type="ARBA" id="ARBA00022588"/>
    </source>
</evidence>
<evidence type="ECO:0000256" key="6">
    <source>
        <dbReference type="ARBA" id="ARBA00005457"/>
    </source>
</evidence>
<evidence type="ECO:0000256" key="19">
    <source>
        <dbReference type="ARBA" id="ARBA00022875"/>
    </source>
</evidence>
<evidence type="ECO:0000256" key="31">
    <source>
        <dbReference type="ARBA" id="ARBA00023242"/>
    </source>
</evidence>
<evidence type="ECO:0000256" key="9">
    <source>
        <dbReference type="ARBA" id="ARBA00022490"/>
    </source>
</evidence>
<evidence type="ECO:0000256" key="33">
    <source>
        <dbReference type="SAM" id="MobiDB-lite"/>
    </source>
</evidence>
<evidence type="ECO:0000313" key="35">
    <source>
        <dbReference type="EMBL" id="KAA0716892.1"/>
    </source>
</evidence>
<dbReference type="GO" id="GO:0005759">
    <property type="term" value="C:mitochondrial matrix"/>
    <property type="evidence" value="ECO:0007669"/>
    <property type="project" value="UniProtKB-SubCell"/>
</dbReference>
<keyword evidence="20" id="KW-0809">Transit peptide</keyword>
<evidence type="ECO:0000256" key="32">
    <source>
        <dbReference type="PROSITE-ProRule" id="PRU00782"/>
    </source>
</evidence>
<dbReference type="GO" id="GO:0000146">
    <property type="term" value="F:microfilament motor activity"/>
    <property type="evidence" value="ECO:0007669"/>
    <property type="project" value="TreeGrafter"/>
</dbReference>
<dbReference type="InterPro" id="IPR036561">
    <property type="entry name" value="MAM33_sf"/>
</dbReference>
<dbReference type="GO" id="GO:0006915">
    <property type="term" value="P:apoptotic process"/>
    <property type="evidence" value="ECO:0007669"/>
    <property type="project" value="UniProtKB-KW"/>
</dbReference>
<evidence type="ECO:0000256" key="7">
    <source>
        <dbReference type="ARBA" id="ARBA00021918"/>
    </source>
</evidence>
<dbReference type="PRINTS" id="PR00193">
    <property type="entry name" value="MYOSINHEAVY"/>
</dbReference>
<keyword evidence="22" id="KW-0805">Transcription regulation</keyword>
<comment type="similarity">
    <text evidence="6">Belongs to the MAM33 family.</text>
</comment>
<keyword evidence="8" id="KW-1003">Cell membrane</keyword>
<comment type="subcellular location">
    <subcellularLocation>
        <location evidence="1">Cell membrane</location>
        <topology evidence="1">Peripheral membrane protein</topology>
        <orientation evidence="1">Extracellular side</orientation>
    </subcellularLocation>
    <subcellularLocation>
        <location evidence="3">Cytoplasm</location>
    </subcellularLocation>
    <subcellularLocation>
        <location evidence="2">Mitochondrion matrix</location>
    </subcellularLocation>
    <subcellularLocation>
        <location evidence="4">Nucleus</location>
        <location evidence="4">Nucleolus</location>
    </subcellularLocation>
    <subcellularLocation>
        <location evidence="5">Secreted</location>
    </subcellularLocation>
</comment>
<dbReference type="Gene3D" id="1.10.10.820">
    <property type="match status" value="1"/>
</dbReference>
<comment type="similarity">
    <text evidence="32">Belongs to the TRAFAC class myosin-kinesin ATPase superfamily. Myosin family.</text>
</comment>
<reference evidence="35 36" key="1">
    <citation type="journal article" date="2019" name="Mol. Ecol. Resour.">
        <title>Chromosome-level genome assembly of Triplophysa tibetana, a fish adapted to the harsh high-altitude environment of the Tibetan Plateau.</title>
        <authorList>
            <person name="Yang X."/>
            <person name="Liu H."/>
            <person name="Ma Z."/>
            <person name="Zou Y."/>
            <person name="Zou M."/>
            <person name="Mao Y."/>
            <person name="Li X."/>
            <person name="Wang H."/>
            <person name="Chen T."/>
            <person name="Wang W."/>
            <person name="Yang R."/>
        </authorList>
    </citation>
    <scope>NUCLEOTIDE SEQUENCE [LARGE SCALE GENOMIC DNA]</scope>
    <source>
        <strain evidence="35">TTIB1903HZAU</strain>
        <tissue evidence="35">Muscle</tissue>
    </source>
</reference>
<keyword evidence="30 32" id="KW-0009">Actin-binding</keyword>
<dbReference type="PANTHER" id="PTHR13140:SF289">
    <property type="entry name" value="UNCONVENTIONAL MYOSIN-XIX"/>
    <property type="match status" value="1"/>
</dbReference>
<dbReference type="SUPFAM" id="SSF54529">
    <property type="entry name" value="Mitochondrial glycoprotein MAM33-like"/>
    <property type="match status" value="1"/>
</dbReference>
<keyword evidence="31" id="KW-0539">Nucleus</keyword>
<dbReference type="Pfam" id="PF00063">
    <property type="entry name" value="Myosin_head"/>
    <property type="match status" value="1"/>
</dbReference>
<keyword evidence="29" id="KW-0508">mRNA splicing</keyword>
<keyword evidence="13" id="KW-0507">mRNA processing</keyword>
<dbReference type="FunFam" id="3.10.280.10:FF:000001">
    <property type="entry name" value="Complement component 1 Q subcomponent-binding protein, mitochondrial"/>
    <property type="match status" value="1"/>
</dbReference>
<dbReference type="GO" id="GO:0048731">
    <property type="term" value="P:system development"/>
    <property type="evidence" value="ECO:0007669"/>
    <property type="project" value="UniProtKB-ARBA"/>
</dbReference>
<evidence type="ECO:0000313" key="36">
    <source>
        <dbReference type="Proteomes" id="UP000324632"/>
    </source>
</evidence>
<dbReference type="SUPFAM" id="SSF52540">
    <property type="entry name" value="P-loop containing nucleoside triphosphate hydrolases"/>
    <property type="match status" value="1"/>
</dbReference>
<keyword evidence="26" id="KW-0472">Membrane</keyword>
<keyword evidence="23 32" id="KW-0518">Myosin</keyword>
<keyword evidence="24" id="KW-0496">Mitochondrion</keyword>
<dbReference type="GO" id="GO:0051015">
    <property type="term" value="F:actin filament binding"/>
    <property type="evidence" value="ECO:0007669"/>
    <property type="project" value="TreeGrafter"/>
</dbReference>
<keyword evidence="19" id="KW-0180">Complement pathway</keyword>
<evidence type="ECO:0000256" key="8">
    <source>
        <dbReference type="ARBA" id="ARBA00022475"/>
    </source>
</evidence>
<keyword evidence="12" id="KW-0399">Innate immunity</keyword>
<evidence type="ECO:0000259" key="34">
    <source>
        <dbReference type="PROSITE" id="PS51456"/>
    </source>
</evidence>
<dbReference type="InterPro" id="IPR000048">
    <property type="entry name" value="IQ_motif_EF-hand-BS"/>
</dbReference>
<keyword evidence="11" id="KW-0597">Phosphoprotein</keyword>
<evidence type="ECO:0000256" key="1">
    <source>
        <dbReference type="ARBA" id="ARBA00004296"/>
    </source>
</evidence>
<dbReference type="GO" id="GO:0005886">
    <property type="term" value="C:plasma membrane"/>
    <property type="evidence" value="ECO:0007669"/>
    <property type="project" value="UniProtKB-SubCell"/>
</dbReference>
<dbReference type="Pfam" id="PF00612">
    <property type="entry name" value="IQ"/>
    <property type="match status" value="1"/>
</dbReference>
<evidence type="ECO:0000256" key="15">
    <source>
        <dbReference type="ARBA" id="ARBA00022741"/>
    </source>
</evidence>
<evidence type="ECO:0000256" key="23">
    <source>
        <dbReference type="ARBA" id="ARBA00023123"/>
    </source>
</evidence>
<evidence type="ECO:0000256" key="17">
    <source>
        <dbReference type="ARBA" id="ARBA00022840"/>
    </source>
</evidence>
<protein>
    <recommendedName>
        <fullName evidence="7">Complement component 1 Q subcomponent-binding protein, mitochondrial</fullName>
    </recommendedName>
</protein>
<evidence type="ECO:0000256" key="5">
    <source>
        <dbReference type="ARBA" id="ARBA00004613"/>
    </source>
</evidence>
<evidence type="ECO:0000256" key="16">
    <source>
        <dbReference type="ARBA" id="ARBA00022763"/>
    </source>
</evidence>
<dbReference type="Gene3D" id="3.40.850.10">
    <property type="entry name" value="Kinesin motor domain"/>
    <property type="match status" value="1"/>
</dbReference>
<dbReference type="InterPro" id="IPR027417">
    <property type="entry name" value="P-loop_NTPase"/>
</dbReference>
<evidence type="ECO:0000256" key="4">
    <source>
        <dbReference type="ARBA" id="ARBA00004604"/>
    </source>
</evidence>
<accession>A0A5A9P556</accession>
<feature type="region of interest" description="Disordered" evidence="33">
    <location>
        <begin position="982"/>
        <end position="1004"/>
    </location>
</feature>
<evidence type="ECO:0000256" key="11">
    <source>
        <dbReference type="ARBA" id="ARBA00022553"/>
    </source>
</evidence>
<keyword evidence="10" id="KW-0964">Secreted</keyword>
<dbReference type="Gene3D" id="6.20.240.20">
    <property type="match status" value="1"/>
</dbReference>
<keyword evidence="14" id="KW-0053">Apoptosis</keyword>
<dbReference type="InterPro" id="IPR036961">
    <property type="entry name" value="Kinesin_motor_dom_sf"/>
</dbReference>